<evidence type="ECO:0000313" key="2">
    <source>
        <dbReference type="Proteomes" id="UP000828922"/>
    </source>
</evidence>
<keyword evidence="2" id="KW-1185">Reference proteome</keyword>
<proteinExistence type="predicted"/>
<comment type="caution">
    <text evidence="1">The sequence shown here is derived from an EMBL/GenBank/DDBJ whole genome shotgun (WGS) entry which is preliminary data.</text>
</comment>
<organism evidence="1 2">
    <name type="scientific">Sphagnum magellanicum</name>
    <dbReference type="NCBI Taxonomy" id="128215"/>
    <lineage>
        <taxon>Eukaryota</taxon>
        <taxon>Viridiplantae</taxon>
        <taxon>Streptophyta</taxon>
        <taxon>Embryophyta</taxon>
        <taxon>Bryophyta</taxon>
        <taxon>Sphagnophytina</taxon>
        <taxon>Sphagnopsida</taxon>
        <taxon>Sphagnales</taxon>
        <taxon>Sphagnaceae</taxon>
        <taxon>Sphagnum</taxon>
    </lineage>
</organism>
<sequence>MDVRCCSSASFFLTFNSEVHLVDILGTKQIDRRRRSRNRRYHRLCHNTQSSGFFCQLSHDSLMRGFYSGGRFGELHYYRECTPSRARELQTRIVSTVASELRTSDRGRYAEMGSNKGSQKQRVCNFVRKDEHSEASAERKQQKPDRTIPSLAGKSSRFLEDGYWKIFRLEVPLELDLGKDNFDISDAVLEASAAALGCKTGVLPRTALSVVRKSFDARKDPKFVYTLQLDVAECLRAKPESRHFLLKLRNKPSKLEFCNIPWAPLDLISQLRQPGVAMKSFHSTIGGKNVKERPRVVVVGSGPAGLFAALVLAESGVVVTLVERGQPVETRGRDIGALMNRHILDHESNLCYGEGGAGTWSDGKLTTRIGKNGGSVQTVLATLVQLGAPSNILIDGKPHVGTDRLIHILRAFRQHLQNLGVKIMFGMRMEDLVVRDKRVVGIRTCCVTEASGCLGISSVVEADAVVLAVGHSARDVYESLLSHNVLMSPKDFAVGFRIEHPQELINEIQYHRWASEVQRGKGRVPVADYKVAADVDLNELNVSSDAEEHLHKGCYSFCMCPGGQIVPTSTDEAELCINGMSFSKRSSRWANAALVVTVSANDFSPLIANHGPLAGIAFQRSIEREAARRGGGKLVSPVQTVPDFLNDKISEHELPASSYRLGVQSSPLHDLLPAHLTLALKRGLIHFNDQLSGFIDKRALLHGVETRTSSPVRIERMPESFESVTMAGLYPIGEGAGYAGGIVSAAVDGMHAGFALAKYLNTDKHLSEVPSISTVDTS</sequence>
<dbReference type="EMBL" id="CM038913">
    <property type="protein sequence ID" value="KAH9557171.1"/>
    <property type="molecule type" value="Genomic_DNA"/>
</dbReference>
<reference evidence="2" key="1">
    <citation type="journal article" date="2022" name="New Phytol.">
        <title>Phylogenomic structure and speciation in an emerging model: the Sphagnum magellanicum complex (Bryophyta).</title>
        <authorList>
            <person name="Shaw A.J."/>
            <person name="Piatkowski B."/>
            <person name="Duffy A.M."/>
            <person name="Aguero B."/>
            <person name="Imwattana K."/>
            <person name="Nieto-Lugilde M."/>
            <person name="Healey A."/>
            <person name="Weston D.J."/>
            <person name="Patel M.N."/>
            <person name="Schmutz J."/>
            <person name="Grimwood J."/>
            <person name="Yavitt J.B."/>
            <person name="Hassel K."/>
            <person name="Stenoien H.K."/>
            <person name="Flatberg K.I."/>
            <person name="Bickford C.P."/>
            <person name="Hicks K.A."/>
        </authorList>
    </citation>
    <scope>NUCLEOTIDE SEQUENCE [LARGE SCALE GENOMIC DNA]</scope>
</reference>
<dbReference type="Proteomes" id="UP000828922">
    <property type="component" value="Linkage Group LG07"/>
</dbReference>
<accession>A0ACB8HLV8</accession>
<protein>
    <submittedName>
        <fullName evidence="1">Uncharacterized protein</fullName>
    </submittedName>
</protein>
<evidence type="ECO:0000313" key="1">
    <source>
        <dbReference type="EMBL" id="KAH9557171.1"/>
    </source>
</evidence>
<gene>
    <name evidence="1" type="ORF">CY35_07G070900</name>
</gene>
<name>A0ACB8HLV8_9BRYO</name>